<dbReference type="InterPro" id="IPR000169">
    <property type="entry name" value="Pept_cys_AS"/>
</dbReference>
<keyword evidence="2" id="KW-0732">Signal</keyword>
<accession>A0AA86R1I8</accession>
<gene>
    <name evidence="4" type="ORF">HINF_LOCUS55363</name>
    <name evidence="5" type="ORF">HINF_LOCUS62147</name>
</gene>
<evidence type="ECO:0000259" key="3">
    <source>
        <dbReference type="SMART" id="SM00645"/>
    </source>
</evidence>
<evidence type="ECO:0000256" key="1">
    <source>
        <dbReference type="ARBA" id="ARBA00008455"/>
    </source>
</evidence>
<evidence type="ECO:0000313" key="6">
    <source>
        <dbReference type="Proteomes" id="UP001642409"/>
    </source>
</evidence>
<dbReference type="GO" id="GO:0006508">
    <property type="term" value="P:proteolysis"/>
    <property type="evidence" value="ECO:0007669"/>
    <property type="project" value="InterPro"/>
</dbReference>
<feature type="domain" description="Peptidase C1A papain C-terminal" evidence="3">
    <location>
        <begin position="41"/>
        <end position="269"/>
    </location>
</feature>
<comment type="similarity">
    <text evidence="1">Belongs to the peptidase C1 family.</text>
</comment>
<dbReference type="PROSITE" id="PS00139">
    <property type="entry name" value="THIOL_PROTEASE_CYS"/>
    <property type="match status" value="1"/>
</dbReference>
<dbReference type="Pfam" id="PF10342">
    <property type="entry name" value="Kre9_KNH"/>
    <property type="match status" value="2"/>
</dbReference>
<name>A0AA86R1I8_9EUKA</name>
<reference evidence="5 6" key="2">
    <citation type="submission" date="2024-07" db="EMBL/GenBank/DDBJ databases">
        <authorList>
            <person name="Akdeniz Z."/>
        </authorList>
    </citation>
    <scope>NUCLEOTIDE SEQUENCE [LARGE SCALE GENOMIC DNA]</scope>
</reference>
<evidence type="ECO:0000313" key="4">
    <source>
        <dbReference type="EMBL" id="CAI9967718.1"/>
    </source>
</evidence>
<evidence type="ECO:0000313" key="5">
    <source>
        <dbReference type="EMBL" id="CAL6084324.1"/>
    </source>
</evidence>
<evidence type="ECO:0000256" key="2">
    <source>
        <dbReference type="ARBA" id="ARBA00022729"/>
    </source>
</evidence>
<dbReference type="InterPro" id="IPR025660">
    <property type="entry name" value="Pept_his_AS"/>
</dbReference>
<keyword evidence="6" id="KW-1185">Reference proteome</keyword>
<dbReference type="InterPro" id="IPR038765">
    <property type="entry name" value="Papain-like_cys_pep_sf"/>
</dbReference>
<dbReference type="SUPFAM" id="SSF54001">
    <property type="entry name" value="Cysteine proteinases"/>
    <property type="match status" value="1"/>
</dbReference>
<dbReference type="Proteomes" id="UP001642409">
    <property type="component" value="Unassembled WGS sequence"/>
</dbReference>
<organism evidence="4">
    <name type="scientific">Hexamita inflata</name>
    <dbReference type="NCBI Taxonomy" id="28002"/>
    <lineage>
        <taxon>Eukaryota</taxon>
        <taxon>Metamonada</taxon>
        <taxon>Diplomonadida</taxon>
        <taxon>Hexamitidae</taxon>
        <taxon>Hexamitinae</taxon>
        <taxon>Hexamita</taxon>
    </lineage>
</organism>
<protein>
    <submittedName>
        <fullName evidence="4">Cathepsin B</fullName>
    </submittedName>
    <submittedName>
        <fullName evidence="5">Cathepsin_B</fullName>
    </submittedName>
</protein>
<dbReference type="InterPro" id="IPR013128">
    <property type="entry name" value="Peptidase_C1A"/>
</dbReference>
<dbReference type="PANTHER" id="PTHR12411">
    <property type="entry name" value="CYSTEINE PROTEASE FAMILY C1-RELATED"/>
    <property type="match status" value="1"/>
</dbReference>
<dbReference type="GO" id="GO:0008234">
    <property type="term" value="F:cysteine-type peptidase activity"/>
    <property type="evidence" value="ECO:0007669"/>
    <property type="project" value="InterPro"/>
</dbReference>
<dbReference type="InterPro" id="IPR000668">
    <property type="entry name" value="Peptidase_C1A_C"/>
</dbReference>
<sequence>MKALLIYVLQDTRLIDPSLFDTADRNQQLYILRKKGIVTALPDSYTLLGNPCISFHQRDQGGCGSCWATSTAMAIGQRRCLKSGEQKWISIEEYTACDHTSMYGVTDNGCYGGHPLVAMQYSYTVGTVFDSCNSYKLQYNFYPYSARPCSANCDNNSPKVRVRNSPARRLSSEQAIMDDIFTNGPVTGSFQLDSGFYSGVANDQILQPMPNTKPYGGHAIVIIGWGVRNGVKYWQMQNTWGANWGNNGYFKMRRGQNDFGIESQAAACDPIFDTPIVVPGSFTFQNTWITGNTVQIGYKNMASCNLTIGSTVIAQISGNGSANYPLTLAAGTYQIGCGTVKQTVTVITYVPKFNSTLFSGQANTQVRVYFSTNGLNQTINFNGTSQTTSLGYADIIFKVAGIYTATVQTIGTNPILSASIQVQIYPPDNKILNITLQPLPVYTNITANVTVQVQNIAAVYVFVYNQQNVLVSTVQNPWTNQQNNSLKVSQVFSYTPSVAGTYYFSLVSGNLTLNSSTFAVTDLVLKILVPVSGQVVLQGQTLLVKTIGAKNGDVLYVNQTAAGQVQNDVLSWIVNVSPGSYQLMIGTASTLIVVIPTPHLDKKQYNISAQDVVTVESTPAFVFDSFVTIQVNGAQVKLVNNQVKPISPGVLTMLVNGAIPPYQETAAVVQYVPIPSSPFSSYSPANDSLFNAGQTMNILWGTTLAENNEVTISLFSGVMGKQIFISVLTSTAKNNGKYSFVLPASLTPGKYFVIVRTFDGGTTLYYFIINFNIQGGIIDNRVMNIMTQPLPVYTNTTANVTVQVQNIAAVYVFVYNQQNVLVSTVQNPWTNQQNNSLKVSQVFSYTPSVAGTYYFSLVSGNLTLNSSTFVVTDLVLKILVPVSGQVVLQGQTLLVKTIGAKNGDILYVNQTAAGQVQNDTLSWIVNVSPGSYQLMIGTASTLIVVIPTPHLDKKQYNISAQNVVTVESTPAFVFDSFVTIQVNGAQVKLVNNQAKPISPGVLTMLVNGAIPPYQETAAVVQYVPIPSSPFSSYSPANDSLFNAGQTMNILWGTTLAENNEVTISLFSGVMGKQIFISVLTSTAKNNGKYSFVLPASLTPGKYFVIVRTFDGGTTLYYFIINFNIQLPLQITTHKMLGFLHVDVNDEADMYLMSEKGELINLLGKGREFSEFFRHKGKFYVRACRGEECVDSTIFG</sequence>
<dbReference type="Pfam" id="PF00112">
    <property type="entry name" value="Peptidase_C1"/>
    <property type="match status" value="1"/>
</dbReference>
<dbReference type="Gene3D" id="3.90.70.10">
    <property type="entry name" value="Cysteine proteinases"/>
    <property type="match status" value="1"/>
</dbReference>
<reference evidence="4" key="1">
    <citation type="submission" date="2023-06" db="EMBL/GenBank/DDBJ databases">
        <authorList>
            <person name="Kurt Z."/>
        </authorList>
    </citation>
    <scope>NUCLEOTIDE SEQUENCE</scope>
</reference>
<dbReference type="SMART" id="SM00645">
    <property type="entry name" value="Pept_C1"/>
    <property type="match status" value="1"/>
</dbReference>
<proteinExistence type="inferred from homology"/>
<dbReference type="PROSITE" id="PS00639">
    <property type="entry name" value="THIOL_PROTEASE_HIS"/>
    <property type="match status" value="1"/>
</dbReference>
<dbReference type="AlphaFoldDB" id="A0AA86R1I8"/>
<dbReference type="EMBL" id="CAXDID020000378">
    <property type="protein sequence ID" value="CAL6084324.1"/>
    <property type="molecule type" value="Genomic_DNA"/>
</dbReference>
<dbReference type="InterPro" id="IPR018466">
    <property type="entry name" value="Kre9/Knh1-like_N"/>
</dbReference>
<comment type="caution">
    <text evidence="4">The sequence shown here is derived from an EMBL/GenBank/DDBJ whole genome shotgun (WGS) entry which is preliminary data.</text>
</comment>
<dbReference type="EMBL" id="CATOUU010001029">
    <property type="protein sequence ID" value="CAI9967718.1"/>
    <property type="molecule type" value="Genomic_DNA"/>
</dbReference>